<proteinExistence type="predicted"/>
<evidence type="ECO:0000313" key="2">
    <source>
        <dbReference type="Proteomes" id="UP001275084"/>
    </source>
</evidence>
<dbReference type="EMBL" id="JAUIQD010000007">
    <property type="protein sequence ID" value="KAK3343686.1"/>
    <property type="molecule type" value="Genomic_DNA"/>
</dbReference>
<dbReference type="Proteomes" id="UP001275084">
    <property type="component" value="Unassembled WGS sequence"/>
</dbReference>
<protein>
    <submittedName>
        <fullName evidence="1">Uncharacterized protein</fullName>
    </submittedName>
</protein>
<sequence>MDTPLQRGPIPSALLQTIYASDQAMYPAPLPYERLRSWVAACPDLSISFGESIAGDHVVVGVMIALPLVRSHWERLLSGELREADVDAEAMFPDGREGAGVVEVGVHVFHVERFEGPGVSRGGRGRWPRFAGLAVDEVVSRAALVGRWRVVGLSALTATDAGRKSFKRMGFTPTGYKEIFTVPDQAFGTAAMGAANNRQEIAGGNPGVQMVCVYPGEESVESGKSRLSGCHVISASEMTVRYMS</sequence>
<accession>A0AAJ0H8D6</accession>
<name>A0AAJ0H8D6_9PEZI</name>
<reference evidence="1" key="2">
    <citation type="submission" date="2023-06" db="EMBL/GenBank/DDBJ databases">
        <authorList>
            <consortium name="Lawrence Berkeley National Laboratory"/>
            <person name="Haridas S."/>
            <person name="Hensen N."/>
            <person name="Bonometti L."/>
            <person name="Westerberg I."/>
            <person name="Brannstrom I.O."/>
            <person name="Guillou S."/>
            <person name="Cros-Aarteil S."/>
            <person name="Calhoun S."/>
            <person name="Kuo A."/>
            <person name="Mondo S."/>
            <person name="Pangilinan J."/>
            <person name="Riley R."/>
            <person name="Labutti K."/>
            <person name="Andreopoulos B."/>
            <person name="Lipzen A."/>
            <person name="Chen C."/>
            <person name="Yanf M."/>
            <person name="Daum C."/>
            <person name="Ng V."/>
            <person name="Clum A."/>
            <person name="Steindorff A."/>
            <person name="Ohm R."/>
            <person name="Martin F."/>
            <person name="Silar P."/>
            <person name="Natvig D."/>
            <person name="Lalanne C."/>
            <person name="Gautier V."/>
            <person name="Ament-Velasquez S.L."/>
            <person name="Kruys A."/>
            <person name="Hutchinson M.I."/>
            <person name="Powell A.J."/>
            <person name="Barry K."/>
            <person name="Miller A.N."/>
            <person name="Grigoriev I.V."/>
            <person name="Debuchy R."/>
            <person name="Gladieux P."/>
            <person name="Thoren M.H."/>
            <person name="Johannesson H."/>
        </authorList>
    </citation>
    <scope>NUCLEOTIDE SEQUENCE</scope>
    <source>
        <strain evidence="1">CBS 955.72</strain>
    </source>
</reference>
<comment type="caution">
    <text evidence="1">The sequence shown here is derived from an EMBL/GenBank/DDBJ whole genome shotgun (WGS) entry which is preliminary data.</text>
</comment>
<organism evidence="1 2">
    <name type="scientific">Lasiosphaeria hispida</name>
    <dbReference type="NCBI Taxonomy" id="260671"/>
    <lineage>
        <taxon>Eukaryota</taxon>
        <taxon>Fungi</taxon>
        <taxon>Dikarya</taxon>
        <taxon>Ascomycota</taxon>
        <taxon>Pezizomycotina</taxon>
        <taxon>Sordariomycetes</taxon>
        <taxon>Sordariomycetidae</taxon>
        <taxon>Sordariales</taxon>
        <taxon>Lasiosphaeriaceae</taxon>
        <taxon>Lasiosphaeria</taxon>
    </lineage>
</organism>
<evidence type="ECO:0000313" key="1">
    <source>
        <dbReference type="EMBL" id="KAK3343686.1"/>
    </source>
</evidence>
<dbReference type="AlphaFoldDB" id="A0AAJ0H8D6"/>
<keyword evidence="2" id="KW-1185">Reference proteome</keyword>
<gene>
    <name evidence="1" type="ORF">B0T25DRAFT_554941</name>
</gene>
<reference evidence="1" key="1">
    <citation type="journal article" date="2023" name="Mol. Phylogenet. Evol.">
        <title>Genome-scale phylogeny and comparative genomics of the fungal order Sordariales.</title>
        <authorList>
            <person name="Hensen N."/>
            <person name="Bonometti L."/>
            <person name="Westerberg I."/>
            <person name="Brannstrom I.O."/>
            <person name="Guillou S."/>
            <person name="Cros-Aarteil S."/>
            <person name="Calhoun S."/>
            <person name="Haridas S."/>
            <person name="Kuo A."/>
            <person name="Mondo S."/>
            <person name="Pangilinan J."/>
            <person name="Riley R."/>
            <person name="LaButti K."/>
            <person name="Andreopoulos B."/>
            <person name="Lipzen A."/>
            <person name="Chen C."/>
            <person name="Yan M."/>
            <person name="Daum C."/>
            <person name="Ng V."/>
            <person name="Clum A."/>
            <person name="Steindorff A."/>
            <person name="Ohm R.A."/>
            <person name="Martin F."/>
            <person name="Silar P."/>
            <person name="Natvig D.O."/>
            <person name="Lalanne C."/>
            <person name="Gautier V."/>
            <person name="Ament-Velasquez S.L."/>
            <person name="Kruys A."/>
            <person name="Hutchinson M.I."/>
            <person name="Powell A.J."/>
            <person name="Barry K."/>
            <person name="Miller A.N."/>
            <person name="Grigoriev I.V."/>
            <person name="Debuchy R."/>
            <person name="Gladieux P."/>
            <person name="Hiltunen Thoren M."/>
            <person name="Johannesson H."/>
        </authorList>
    </citation>
    <scope>NUCLEOTIDE SEQUENCE</scope>
    <source>
        <strain evidence="1">CBS 955.72</strain>
    </source>
</reference>